<gene>
    <name evidence="2" type="ORF">OEZ79_06710</name>
</gene>
<feature type="domain" description="NmrA-like" evidence="1">
    <location>
        <begin position="5"/>
        <end position="230"/>
    </location>
</feature>
<dbReference type="RefSeq" id="WP_071886490.1">
    <property type="nucleotide sequence ID" value="NZ_CBCXZU010000001.1"/>
</dbReference>
<dbReference type="Gene3D" id="3.40.50.720">
    <property type="entry name" value="NAD(P)-binding Rossmann-like Domain"/>
    <property type="match status" value="1"/>
</dbReference>
<dbReference type="OrthoDB" id="109735at2"/>
<dbReference type="InterPro" id="IPR036291">
    <property type="entry name" value="NAD(P)-bd_dom_sf"/>
</dbReference>
<dbReference type="EMBL" id="JAOURS010000005">
    <property type="protein sequence ID" value="MDC6637926.1"/>
    <property type="molecule type" value="Genomic_DNA"/>
</dbReference>
<reference evidence="2" key="1">
    <citation type="journal article" date="2023" name="Genes Genomics">
        <title>Genomic insights of Leclercia adecarboxylata strains linked to an outbreak in public hospitals in Mexico.</title>
        <authorList>
            <person name="Barrios-Villa E."/>
            <person name="Pacheco-Flores B."/>
            <person name="Lozano-Zarain P."/>
            <person name="Del Campo-Ortega R."/>
            <person name="de Jesus Ascencio-Montiel I."/>
            <person name="Gonzalez-Leon M."/>
            <person name="Camorlinga-Ponce M."/>
            <person name="Gaytan Cervantes F.J."/>
            <person name="Gonzalez Torres C."/>
            <person name="Aguilar E."/>
            <person name="Gonzalez Ibarra J."/>
            <person name="Torres Lopez F.J."/>
            <person name="Rosas-Vargas H."/>
            <person name="Gonzalez-Bonilla C.R."/>
            <person name="Del Carmen Rocha-Gracia R."/>
        </authorList>
    </citation>
    <scope>NUCLEOTIDE SEQUENCE</scope>
    <source>
        <strain evidence="2">Lac40</strain>
    </source>
</reference>
<dbReference type="Proteomes" id="UP001149314">
    <property type="component" value="Unassembled WGS sequence"/>
</dbReference>
<organism evidence="2 3">
    <name type="scientific">Leclercia adecarboxylata</name>
    <dbReference type="NCBI Taxonomy" id="83655"/>
    <lineage>
        <taxon>Bacteria</taxon>
        <taxon>Pseudomonadati</taxon>
        <taxon>Pseudomonadota</taxon>
        <taxon>Gammaproteobacteria</taxon>
        <taxon>Enterobacterales</taxon>
        <taxon>Enterobacteriaceae</taxon>
        <taxon>Leclercia</taxon>
    </lineage>
</organism>
<comment type="caution">
    <text evidence="2">The sequence shown here is derived from an EMBL/GenBank/DDBJ whole genome shotgun (WGS) entry which is preliminary data.</text>
</comment>
<evidence type="ECO:0000259" key="1">
    <source>
        <dbReference type="Pfam" id="PF05368"/>
    </source>
</evidence>
<proteinExistence type="predicted"/>
<sequence length="293" mass="32113">MIMGTRVLVLGATGSVGSKVVTEFDKNSDGVEVILSSSRPETTRKWQNEGRNAVTLDLNDPETFAPALANVDRVFLLTGYTADMLYQSKKFVDAAVDAGVKHIVHLGVFTSRRDIQPHFVWHDLIETYIQASGLAWTHLHPNIITDTILARTPSVKETGSFMGYPGDVPVGWVCTADIAAVAAAVLREGPKKHGGQDYHLSVEVLRGTEVADILSRHLGKEIKYEPIEPAGQRSYLSSIEDTGSRYYMQSAAITMELAAEGRLAYQAVVKDDVQKVLGRAGTKMDEWVRQNLG</sequence>
<dbReference type="PANTHER" id="PTHR43162">
    <property type="match status" value="1"/>
</dbReference>
<dbReference type="SUPFAM" id="SSF51735">
    <property type="entry name" value="NAD(P)-binding Rossmann-fold domains"/>
    <property type="match status" value="1"/>
</dbReference>
<protein>
    <submittedName>
        <fullName evidence="2">NmrA family NAD(P)-binding protein</fullName>
    </submittedName>
</protein>
<dbReference type="Gene3D" id="3.90.25.10">
    <property type="entry name" value="UDP-galactose 4-epimerase, domain 1"/>
    <property type="match status" value="1"/>
</dbReference>
<accession>A0A9X3Y969</accession>
<dbReference type="InterPro" id="IPR051604">
    <property type="entry name" value="Ergot_Alk_Oxidoreductase"/>
</dbReference>
<dbReference type="InterPro" id="IPR008030">
    <property type="entry name" value="NmrA-like"/>
</dbReference>
<name>A0A9X3Y969_9ENTR</name>
<evidence type="ECO:0000313" key="2">
    <source>
        <dbReference type="EMBL" id="MDC6637926.1"/>
    </source>
</evidence>
<evidence type="ECO:0000313" key="3">
    <source>
        <dbReference type="Proteomes" id="UP001149314"/>
    </source>
</evidence>
<dbReference type="AlphaFoldDB" id="A0A9X3Y969"/>
<dbReference type="Pfam" id="PF05368">
    <property type="entry name" value="NmrA"/>
    <property type="match status" value="1"/>
</dbReference>
<dbReference type="GeneID" id="30333971"/>
<dbReference type="PANTHER" id="PTHR43162:SF1">
    <property type="entry name" value="PRESTALK A DIFFERENTIATION PROTEIN A"/>
    <property type="match status" value="1"/>
</dbReference>